<evidence type="ECO:0008006" key="3">
    <source>
        <dbReference type="Google" id="ProtNLM"/>
    </source>
</evidence>
<proteinExistence type="predicted"/>
<dbReference type="EMBL" id="CP003125">
    <property type="protein sequence ID" value="AEV19757.1"/>
    <property type="molecule type" value="Genomic_DNA"/>
</dbReference>
<sequence>MNGTAKGLGEEGPAACRSVMKKTDGAKAIRFLGMQLLWTGAKTRSGSVF</sequence>
<name>A0ABM5MJB7_GEOTH</name>
<accession>A0ABM5MJB7</accession>
<reference evidence="1 2" key="1">
    <citation type="submission" date="2011-11" db="EMBL/GenBank/DDBJ databases">
        <title>Complete genome sequence of thermophilic Geobacillus thermoleovorans CCB_US3_UF5.</title>
        <authorList>
            <person name="Muhd Sakaff M.K.L."/>
            <person name="Abdul Rahman A.Y."/>
            <person name="Saito J.A."/>
            <person name="Hou S."/>
            <person name="Alam M."/>
        </authorList>
    </citation>
    <scope>NUCLEOTIDE SEQUENCE [LARGE SCALE GENOMIC DNA]</scope>
    <source>
        <strain evidence="1 2">CCB_US3_UF5</strain>
    </source>
</reference>
<keyword evidence="2" id="KW-1185">Reference proteome</keyword>
<evidence type="ECO:0000313" key="1">
    <source>
        <dbReference type="EMBL" id="AEV19757.1"/>
    </source>
</evidence>
<evidence type="ECO:0000313" key="2">
    <source>
        <dbReference type="Proteomes" id="UP000005636"/>
    </source>
</evidence>
<organism evidence="1 2">
    <name type="scientific">Geobacillus thermoleovorans CCB_US3_UF5</name>
    <dbReference type="NCBI Taxonomy" id="1111068"/>
    <lineage>
        <taxon>Bacteria</taxon>
        <taxon>Bacillati</taxon>
        <taxon>Bacillota</taxon>
        <taxon>Bacilli</taxon>
        <taxon>Bacillales</taxon>
        <taxon>Anoxybacillaceae</taxon>
        <taxon>Geobacillus</taxon>
        <taxon>Geobacillus thermoleovorans group</taxon>
    </lineage>
</organism>
<dbReference type="Proteomes" id="UP000005636">
    <property type="component" value="Chromosome"/>
</dbReference>
<gene>
    <name evidence="1" type="ORF">GTCCBUS3UF5_24540</name>
</gene>
<protein>
    <recommendedName>
        <fullName evidence="3">Transposase</fullName>
    </recommendedName>
</protein>